<organism evidence="1">
    <name type="scientific">Arundo donax</name>
    <name type="common">Giant reed</name>
    <name type="synonym">Donax arundinaceus</name>
    <dbReference type="NCBI Taxonomy" id="35708"/>
    <lineage>
        <taxon>Eukaryota</taxon>
        <taxon>Viridiplantae</taxon>
        <taxon>Streptophyta</taxon>
        <taxon>Embryophyta</taxon>
        <taxon>Tracheophyta</taxon>
        <taxon>Spermatophyta</taxon>
        <taxon>Magnoliopsida</taxon>
        <taxon>Liliopsida</taxon>
        <taxon>Poales</taxon>
        <taxon>Poaceae</taxon>
        <taxon>PACMAD clade</taxon>
        <taxon>Arundinoideae</taxon>
        <taxon>Arundineae</taxon>
        <taxon>Arundo</taxon>
    </lineage>
</organism>
<evidence type="ECO:0000313" key="1">
    <source>
        <dbReference type="EMBL" id="JAD49326.1"/>
    </source>
</evidence>
<reference evidence="1" key="2">
    <citation type="journal article" date="2015" name="Data Brief">
        <title>Shoot transcriptome of the giant reed, Arundo donax.</title>
        <authorList>
            <person name="Barrero R.A."/>
            <person name="Guerrero F.D."/>
            <person name="Moolhuijzen P."/>
            <person name="Goolsby J.A."/>
            <person name="Tidwell J."/>
            <person name="Bellgard S.E."/>
            <person name="Bellgard M.I."/>
        </authorList>
    </citation>
    <scope>NUCLEOTIDE SEQUENCE</scope>
    <source>
        <tissue evidence="1">Shoot tissue taken approximately 20 cm above the soil surface</tissue>
    </source>
</reference>
<reference evidence="1" key="1">
    <citation type="submission" date="2014-09" db="EMBL/GenBank/DDBJ databases">
        <authorList>
            <person name="Magalhaes I.L.F."/>
            <person name="Oliveira U."/>
            <person name="Santos F.R."/>
            <person name="Vidigal T.H.D.A."/>
            <person name="Brescovit A.D."/>
            <person name="Santos A.J."/>
        </authorList>
    </citation>
    <scope>NUCLEOTIDE SEQUENCE</scope>
    <source>
        <tissue evidence="1">Shoot tissue taken approximately 20 cm above the soil surface</tissue>
    </source>
</reference>
<proteinExistence type="predicted"/>
<accession>A0A0A9ADV9</accession>
<dbReference type="AlphaFoldDB" id="A0A0A9ADV9"/>
<sequence>MRRWSPSTCGRCRSNSRKSHARSRLCSICPLCPSRM</sequence>
<dbReference type="EMBL" id="GBRH01248569">
    <property type="protein sequence ID" value="JAD49326.1"/>
    <property type="molecule type" value="Transcribed_RNA"/>
</dbReference>
<name>A0A0A9ADV9_ARUDO</name>
<protein>
    <submittedName>
        <fullName evidence="1">Uncharacterized protein</fullName>
    </submittedName>
</protein>